<dbReference type="RefSeq" id="WP_159599882.1">
    <property type="nucleotide sequence ID" value="NZ_CACSAS010000001.1"/>
</dbReference>
<sequence length="128" mass="13392">MRTANFTLGLATGLGLTALAVTPGLAQELYVRSAEPVGPGVVVVEEPGYLGAGERVIVREAPAPVIVEDAPERVIVTEPADGPFAPEVYVRRTPLPPEPVPHGFYDGGCQTVERQSRSGIVTVGTVCD</sequence>
<gene>
    <name evidence="1" type="ORF">STARVERO_03117</name>
</gene>
<dbReference type="Proteomes" id="UP000433050">
    <property type="component" value="Unassembled WGS sequence"/>
</dbReference>
<keyword evidence="2" id="KW-1185">Reference proteome</keyword>
<dbReference type="EMBL" id="CACSAS010000001">
    <property type="protein sequence ID" value="CAA0104326.1"/>
    <property type="molecule type" value="Genomic_DNA"/>
</dbReference>
<reference evidence="1 2" key="1">
    <citation type="submission" date="2019-12" db="EMBL/GenBank/DDBJ databases">
        <authorList>
            <person name="Reyes-Prieto M."/>
        </authorList>
    </citation>
    <scope>NUCLEOTIDE SEQUENCE [LARGE SCALE GENOMIC DNA]</scope>
    <source>
        <strain evidence="1">HF14-78462</strain>
    </source>
</reference>
<accession>A0A5S9PK29</accession>
<organism evidence="1 2">
    <name type="scientific">Starkeya nomas</name>
    <dbReference type="NCBI Taxonomy" id="2666134"/>
    <lineage>
        <taxon>Bacteria</taxon>
        <taxon>Pseudomonadati</taxon>
        <taxon>Pseudomonadota</taxon>
        <taxon>Alphaproteobacteria</taxon>
        <taxon>Hyphomicrobiales</taxon>
        <taxon>Xanthobacteraceae</taxon>
        <taxon>Starkeya</taxon>
    </lineage>
</organism>
<proteinExistence type="predicted"/>
<protein>
    <submittedName>
        <fullName evidence="1">Uncharacterized protein</fullName>
    </submittedName>
</protein>
<evidence type="ECO:0000313" key="2">
    <source>
        <dbReference type="Proteomes" id="UP000433050"/>
    </source>
</evidence>
<dbReference type="AlphaFoldDB" id="A0A5S9PK29"/>
<evidence type="ECO:0000313" key="1">
    <source>
        <dbReference type="EMBL" id="CAA0104326.1"/>
    </source>
</evidence>
<name>A0A5S9PK29_9HYPH</name>